<dbReference type="Proteomes" id="UP001235939">
    <property type="component" value="Chromosome 05"/>
</dbReference>
<evidence type="ECO:0000256" key="1">
    <source>
        <dbReference type="ARBA" id="ARBA00022441"/>
    </source>
</evidence>
<keyword evidence="2" id="KW-0677">Repeat</keyword>
<keyword evidence="1" id="KW-0880">Kelch repeat</keyword>
<keyword evidence="3" id="KW-0009">Actin-binding</keyword>
<dbReference type="Gene3D" id="1.25.40.420">
    <property type="match status" value="1"/>
</dbReference>
<dbReference type="EMBL" id="CP092867">
    <property type="protein sequence ID" value="UYV67299.1"/>
    <property type="molecule type" value="Genomic_DNA"/>
</dbReference>
<keyword evidence="6" id="KW-1185">Reference proteome</keyword>
<name>A0ABY6KFV4_9ARAC</name>
<dbReference type="InterPro" id="IPR011705">
    <property type="entry name" value="BACK"/>
</dbReference>
<dbReference type="InterPro" id="IPR011333">
    <property type="entry name" value="SKP1/BTB/POZ_sf"/>
</dbReference>
<sequence length="136" mass="15345">MRQVILHNISPESFEVLLTYMYTGRLRLTCMNIGEVYHASRLLHMKDITSICSQSDNPILVWQILSGKIGGVISTLYLYVTAKRLNLPSAWKRALSVICWRFEEITSTVEFLDLDVELVGEILAAEPIRAQGCVAS</sequence>
<protein>
    <submittedName>
        <fullName evidence="5">IPP</fullName>
    </submittedName>
</protein>
<dbReference type="Pfam" id="PF00651">
    <property type="entry name" value="BTB"/>
    <property type="match status" value="1"/>
</dbReference>
<dbReference type="PROSITE" id="PS50097">
    <property type="entry name" value="BTB"/>
    <property type="match status" value="1"/>
</dbReference>
<evidence type="ECO:0000256" key="3">
    <source>
        <dbReference type="ARBA" id="ARBA00023203"/>
    </source>
</evidence>
<dbReference type="PANTHER" id="PTHR24412">
    <property type="entry name" value="KELCH PROTEIN"/>
    <property type="match status" value="1"/>
</dbReference>
<dbReference type="Pfam" id="PF07707">
    <property type="entry name" value="BACK"/>
    <property type="match status" value="1"/>
</dbReference>
<organism evidence="5 6">
    <name type="scientific">Cordylochernes scorpioides</name>
    <dbReference type="NCBI Taxonomy" id="51811"/>
    <lineage>
        <taxon>Eukaryota</taxon>
        <taxon>Metazoa</taxon>
        <taxon>Ecdysozoa</taxon>
        <taxon>Arthropoda</taxon>
        <taxon>Chelicerata</taxon>
        <taxon>Arachnida</taxon>
        <taxon>Pseudoscorpiones</taxon>
        <taxon>Cheliferoidea</taxon>
        <taxon>Chernetidae</taxon>
        <taxon>Cordylochernes</taxon>
    </lineage>
</organism>
<proteinExistence type="predicted"/>
<evidence type="ECO:0000313" key="6">
    <source>
        <dbReference type="Proteomes" id="UP001235939"/>
    </source>
</evidence>
<reference evidence="5 6" key="1">
    <citation type="submission" date="2022-01" db="EMBL/GenBank/DDBJ databases">
        <title>A chromosomal length assembly of Cordylochernes scorpioides.</title>
        <authorList>
            <person name="Zeh D."/>
            <person name="Zeh J."/>
        </authorList>
    </citation>
    <scope>NUCLEOTIDE SEQUENCE [LARGE SCALE GENOMIC DNA]</scope>
    <source>
        <strain evidence="5">IN4F17</strain>
        <tissue evidence="5">Whole Body</tissue>
    </source>
</reference>
<dbReference type="SUPFAM" id="SSF54695">
    <property type="entry name" value="POZ domain"/>
    <property type="match status" value="1"/>
</dbReference>
<evidence type="ECO:0000259" key="4">
    <source>
        <dbReference type="PROSITE" id="PS50097"/>
    </source>
</evidence>
<dbReference type="InterPro" id="IPR000210">
    <property type="entry name" value="BTB/POZ_dom"/>
</dbReference>
<dbReference type="PANTHER" id="PTHR24412:SF489">
    <property type="entry name" value="RING FINGER DOMAIN AND KELCH REPEAT-CONTAINING PROTEIN DDB_G0271372"/>
    <property type="match status" value="1"/>
</dbReference>
<dbReference type="CDD" id="cd14733">
    <property type="entry name" value="BACK"/>
    <property type="match status" value="1"/>
</dbReference>
<dbReference type="Gene3D" id="3.30.710.10">
    <property type="entry name" value="Potassium Channel Kv1.1, Chain A"/>
    <property type="match status" value="1"/>
</dbReference>
<evidence type="ECO:0000313" key="5">
    <source>
        <dbReference type="EMBL" id="UYV67299.1"/>
    </source>
</evidence>
<evidence type="ECO:0000256" key="2">
    <source>
        <dbReference type="ARBA" id="ARBA00022737"/>
    </source>
</evidence>
<gene>
    <name evidence="5" type="ORF">LAZ67_5000149</name>
</gene>
<feature type="domain" description="BTB" evidence="4">
    <location>
        <begin position="1"/>
        <end position="30"/>
    </location>
</feature>
<accession>A0ABY6KFV4</accession>